<dbReference type="PROSITE" id="PS50240">
    <property type="entry name" value="TRYPSIN_DOM"/>
    <property type="match status" value="1"/>
</dbReference>
<dbReference type="PANTHER" id="PTHR24252">
    <property type="entry name" value="ACROSIN-RELATED"/>
    <property type="match status" value="1"/>
</dbReference>
<protein>
    <submittedName>
        <fullName evidence="11">Modular serine protease-like isoform X1</fullName>
    </submittedName>
</protein>
<proteinExistence type="predicted"/>
<feature type="region of interest" description="Disordered" evidence="5">
    <location>
        <begin position="127"/>
        <end position="179"/>
    </location>
</feature>
<feature type="compositionally biased region" description="Polar residues" evidence="5">
    <location>
        <begin position="282"/>
        <end position="295"/>
    </location>
</feature>
<dbReference type="InParanoid" id="A0A6P8YKD3"/>
<dbReference type="SMART" id="SM00192">
    <property type="entry name" value="LDLa"/>
    <property type="match status" value="4"/>
</dbReference>
<feature type="disulfide bond" evidence="3">
    <location>
        <begin position="56"/>
        <end position="74"/>
    </location>
</feature>
<dbReference type="SMART" id="SM00020">
    <property type="entry name" value="Tryp_SPc"/>
    <property type="match status" value="1"/>
</dbReference>
<dbReference type="Pfam" id="PF00057">
    <property type="entry name" value="Ldl_recept_a"/>
    <property type="match status" value="4"/>
</dbReference>
<dbReference type="Gene3D" id="2.10.70.10">
    <property type="entry name" value="Complement Module, domain 1"/>
    <property type="match status" value="1"/>
</dbReference>
<evidence type="ECO:0000256" key="6">
    <source>
        <dbReference type="SAM" id="SignalP"/>
    </source>
</evidence>
<keyword evidence="1 4" id="KW-1015">Disulfide bond</keyword>
<dbReference type="SUPFAM" id="SSF50494">
    <property type="entry name" value="Trypsin-like serine proteases"/>
    <property type="match status" value="1"/>
</dbReference>
<feature type="domain" description="Sushi" evidence="9">
    <location>
        <begin position="320"/>
        <end position="378"/>
    </location>
</feature>
<dbReference type="AlphaFoldDB" id="A0A6P8YKD3"/>
<dbReference type="PRINTS" id="PR00261">
    <property type="entry name" value="LDLRECEPTOR"/>
</dbReference>
<dbReference type="GO" id="GO:0004252">
    <property type="term" value="F:serine-type endopeptidase activity"/>
    <property type="evidence" value="ECO:0007669"/>
    <property type="project" value="InterPro"/>
</dbReference>
<reference evidence="11" key="1">
    <citation type="submission" date="2025-08" db="UniProtKB">
        <authorList>
            <consortium name="RefSeq"/>
        </authorList>
    </citation>
    <scope>IDENTIFICATION</scope>
    <source>
        <tissue evidence="11">Total insect</tissue>
    </source>
</reference>
<dbReference type="PROSITE" id="PS50068">
    <property type="entry name" value="LDLRA_2"/>
    <property type="match status" value="4"/>
</dbReference>
<dbReference type="InterPro" id="IPR043504">
    <property type="entry name" value="Peptidase_S1_PA_chymotrypsin"/>
</dbReference>
<dbReference type="InterPro" id="IPR000436">
    <property type="entry name" value="Sushi_SCR_CCP_dom"/>
</dbReference>
<dbReference type="CDD" id="cd00112">
    <property type="entry name" value="LDLa"/>
    <property type="match status" value="4"/>
</dbReference>
<dbReference type="CDD" id="cd00190">
    <property type="entry name" value="Tryp_SPc"/>
    <property type="match status" value="1"/>
</dbReference>
<dbReference type="PROSITE" id="PS01209">
    <property type="entry name" value="LDLRA_1"/>
    <property type="match status" value="2"/>
</dbReference>
<evidence type="ECO:0000256" key="2">
    <source>
        <dbReference type="PROSITE-ProRule" id="PRU00042"/>
    </source>
</evidence>
<feature type="domain" description="C2H2-type" evidence="7">
    <location>
        <begin position="445"/>
        <end position="474"/>
    </location>
</feature>
<dbReference type="InterPro" id="IPR023415">
    <property type="entry name" value="LDLR_class-A_CS"/>
</dbReference>
<feature type="disulfide bond" evidence="3">
    <location>
        <begin position="225"/>
        <end position="237"/>
    </location>
</feature>
<dbReference type="Gene3D" id="4.10.400.10">
    <property type="entry name" value="Low-density Lipoprotein Receptor"/>
    <property type="match status" value="4"/>
</dbReference>
<dbReference type="RefSeq" id="XP_034240328.1">
    <property type="nucleotide sequence ID" value="XM_034384437.1"/>
</dbReference>
<dbReference type="Pfam" id="PF00089">
    <property type="entry name" value="Trypsin"/>
    <property type="match status" value="1"/>
</dbReference>
<name>A0A6P8YKD3_THRPL</name>
<sequence length="720" mass="77663">MRSTRRTWMVVLAALLPALSLTAGTASDPSDAFTPLVRLKRQYDCRYKSDVQRFRCSSGSCIDVDRVCDGARDCDDGSDETRSQCSSNSACPGLSFRCDYGACVDADAKCNGVGDCADGSDEHPRICNRGQGNGQGSQGNGQGGQWNNGNGQGGNGQGSQWNNGNNRPRPPGLGLANNPPTSGCRGEEYRCANGQCVDNTVVCDGRKDCKDGSDETYTQCYSVKCPSYSFRCTYGGCIDREARCDGVQHCADGSDEDGCGSDTRPPTQRPTQRPATQRPSQKPTQKPRPTTQATSRPPVPSGGPECRLPQRHTGGSYRVDGCPAGDSSAVCRAVPDTPVPHATVLKYSCEPGYTLNSETNFTFCLSGVWSPDPPVCAKICPPLISTSVDLECTLGGKPVRCDKGQLPGTRAKLQCKPSYRFPAGVTPDYDAVNCQPDGTWDWPLFKCTPECGVAIAKGQTLIVHGTDANIGDFPWHAGIYDKEQKTGITQVCGGSLVLPNLVVSAAHCFYDDSVEQKMPASRYKVAVGKYFRDWDHTEQGVVQRSDVYKIHLPDKYRGKSRNYAEDIALVELTVHVSISAVVMPICVDWLGTTLHALRRGDVGTVVGWGRTDDRTPSPTLLSARLPFVAFDDCLREIPDTFRPYITSDKFCAGNINGSAVAKGDSGGGLAFKDKTAWFLRGIVSAGVPNSLTYSAFTNVDNHKQWMSSVRAEAENRKNQG</sequence>
<keyword evidence="6" id="KW-0732">Signal</keyword>
<evidence type="ECO:0000313" key="10">
    <source>
        <dbReference type="Proteomes" id="UP000515158"/>
    </source>
</evidence>
<feature type="disulfide bond" evidence="3">
    <location>
        <begin position="244"/>
        <end position="259"/>
    </location>
</feature>
<dbReference type="SMART" id="SM00032">
    <property type="entry name" value="CCP"/>
    <property type="match status" value="1"/>
</dbReference>
<feature type="compositionally biased region" description="Low complexity" evidence="5">
    <location>
        <begin position="158"/>
        <end position="175"/>
    </location>
</feature>
<evidence type="ECO:0000259" key="9">
    <source>
        <dbReference type="PROSITE" id="PS50923"/>
    </source>
</evidence>
<feature type="signal peptide" evidence="6">
    <location>
        <begin position="1"/>
        <end position="26"/>
    </location>
</feature>
<dbReference type="InterPro" id="IPR035976">
    <property type="entry name" value="Sushi/SCR/CCP_sf"/>
</dbReference>
<keyword evidence="4" id="KW-0768">Sushi</keyword>
<dbReference type="FunCoup" id="A0A6P8YKD3">
    <property type="interactions" value="60"/>
</dbReference>
<feature type="disulfide bond" evidence="3">
    <location>
        <begin position="91"/>
        <end position="103"/>
    </location>
</feature>
<evidence type="ECO:0000256" key="5">
    <source>
        <dbReference type="SAM" id="MobiDB-lite"/>
    </source>
</evidence>
<feature type="disulfide bond" evidence="3">
    <location>
        <begin position="232"/>
        <end position="250"/>
    </location>
</feature>
<accession>A0A6P8YKD3</accession>
<dbReference type="OrthoDB" id="2019384at2759"/>
<dbReference type="GO" id="GO:0008270">
    <property type="term" value="F:zinc ion binding"/>
    <property type="evidence" value="ECO:0007669"/>
    <property type="project" value="UniProtKB-KW"/>
</dbReference>
<dbReference type="GeneID" id="117644806"/>
<dbReference type="SUPFAM" id="SSF57535">
    <property type="entry name" value="Complement control module/SCR domain"/>
    <property type="match status" value="1"/>
</dbReference>
<evidence type="ECO:0000259" key="7">
    <source>
        <dbReference type="PROSITE" id="PS50157"/>
    </source>
</evidence>
<dbReference type="SUPFAM" id="SSF57424">
    <property type="entry name" value="LDL receptor-like module"/>
    <property type="match status" value="4"/>
</dbReference>
<dbReference type="KEGG" id="tpal:117644806"/>
<feature type="region of interest" description="Disordered" evidence="5">
    <location>
        <begin position="252"/>
        <end position="310"/>
    </location>
</feature>
<dbReference type="InterPro" id="IPR001254">
    <property type="entry name" value="Trypsin_dom"/>
</dbReference>
<feature type="disulfide bond" evidence="3">
    <location>
        <begin position="184"/>
        <end position="196"/>
    </location>
</feature>
<comment type="caution">
    <text evidence="4">Lacks conserved residue(s) required for the propagation of feature annotation.</text>
</comment>
<evidence type="ECO:0000313" key="11">
    <source>
        <dbReference type="RefSeq" id="XP_034240328.1"/>
    </source>
</evidence>
<dbReference type="CDD" id="cd00033">
    <property type="entry name" value="CCP"/>
    <property type="match status" value="1"/>
</dbReference>
<dbReference type="PROSITE" id="PS00134">
    <property type="entry name" value="TRYPSIN_HIS"/>
    <property type="match status" value="1"/>
</dbReference>
<feature type="disulfide bond" evidence="3">
    <location>
        <begin position="98"/>
        <end position="116"/>
    </location>
</feature>
<keyword evidence="2" id="KW-0479">Metal-binding</keyword>
<evidence type="ECO:0000259" key="8">
    <source>
        <dbReference type="PROSITE" id="PS50240"/>
    </source>
</evidence>
<dbReference type="GO" id="GO:0006508">
    <property type="term" value="P:proteolysis"/>
    <property type="evidence" value="ECO:0007669"/>
    <property type="project" value="InterPro"/>
</dbReference>
<keyword evidence="10" id="KW-1185">Reference proteome</keyword>
<feature type="compositionally biased region" description="Gly residues" evidence="5">
    <location>
        <begin position="131"/>
        <end position="157"/>
    </location>
</feature>
<dbReference type="InterPro" id="IPR009003">
    <property type="entry name" value="Peptidase_S1_PA"/>
</dbReference>
<dbReference type="InterPro" id="IPR013087">
    <property type="entry name" value="Znf_C2H2_type"/>
</dbReference>
<evidence type="ECO:0000256" key="3">
    <source>
        <dbReference type="PROSITE-ProRule" id="PRU00124"/>
    </source>
</evidence>
<dbReference type="Pfam" id="PF00084">
    <property type="entry name" value="Sushi"/>
    <property type="match status" value="2"/>
</dbReference>
<feature type="disulfide bond" evidence="3">
    <location>
        <begin position="191"/>
        <end position="209"/>
    </location>
</feature>
<dbReference type="PROSITE" id="PS50157">
    <property type="entry name" value="ZINC_FINGER_C2H2_2"/>
    <property type="match status" value="1"/>
</dbReference>
<feature type="compositionally biased region" description="Low complexity" evidence="5">
    <location>
        <begin position="263"/>
        <end position="281"/>
    </location>
</feature>
<evidence type="ECO:0000256" key="4">
    <source>
        <dbReference type="PROSITE-ProRule" id="PRU00302"/>
    </source>
</evidence>
<feature type="disulfide bond" evidence="4">
    <location>
        <begin position="349"/>
        <end position="376"/>
    </location>
</feature>
<dbReference type="InterPro" id="IPR002172">
    <property type="entry name" value="LDrepeatLR_classA_rpt"/>
</dbReference>
<dbReference type="Proteomes" id="UP000515158">
    <property type="component" value="Unplaced"/>
</dbReference>
<feature type="chain" id="PRO_5028374289" evidence="6">
    <location>
        <begin position="27"/>
        <end position="720"/>
    </location>
</feature>
<dbReference type="Gene3D" id="2.40.10.10">
    <property type="entry name" value="Trypsin-like serine proteases"/>
    <property type="match status" value="1"/>
</dbReference>
<gene>
    <name evidence="11" type="primary">LOC117644806</name>
</gene>
<dbReference type="PANTHER" id="PTHR24252:SF7">
    <property type="entry name" value="HYALIN"/>
    <property type="match status" value="1"/>
</dbReference>
<keyword evidence="2" id="KW-0862">Zinc</keyword>
<dbReference type="PROSITE" id="PS50923">
    <property type="entry name" value="SUSHI"/>
    <property type="match status" value="1"/>
</dbReference>
<feature type="domain" description="Peptidase S1" evidence="8">
    <location>
        <begin position="462"/>
        <end position="711"/>
    </location>
</feature>
<keyword evidence="2" id="KW-0863">Zinc-finger</keyword>
<organism evidence="11">
    <name type="scientific">Thrips palmi</name>
    <name type="common">Melon thrips</name>
    <dbReference type="NCBI Taxonomy" id="161013"/>
    <lineage>
        <taxon>Eukaryota</taxon>
        <taxon>Metazoa</taxon>
        <taxon>Ecdysozoa</taxon>
        <taxon>Arthropoda</taxon>
        <taxon>Hexapoda</taxon>
        <taxon>Insecta</taxon>
        <taxon>Pterygota</taxon>
        <taxon>Neoptera</taxon>
        <taxon>Paraneoptera</taxon>
        <taxon>Thysanoptera</taxon>
        <taxon>Terebrantia</taxon>
        <taxon>Thripoidea</taxon>
        <taxon>Thripidae</taxon>
        <taxon>Thrips</taxon>
    </lineage>
</organism>
<evidence type="ECO:0000256" key="1">
    <source>
        <dbReference type="ARBA" id="ARBA00023157"/>
    </source>
</evidence>
<dbReference type="InterPro" id="IPR018114">
    <property type="entry name" value="TRYPSIN_HIS"/>
</dbReference>
<dbReference type="InterPro" id="IPR036055">
    <property type="entry name" value="LDL_receptor-like_sf"/>
</dbReference>